<dbReference type="InterPro" id="IPR042097">
    <property type="entry name" value="Aminopeptidase_N-like_N_sf"/>
</dbReference>
<dbReference type="GO" id="GO:0016020">
    <property type="term" value="C:membrane"/>
    <property type="evidence" value="ECO:0007669"/>
    <property type="project" value="TreeGrafter"/>
</dbReference>
<gene>
    <name evidence="2" type="ORF">CWD77_02165</name>
</gene>
<comment type="caution">
    <text evidence="2">The sequence shown here is derived from an EMBL/GenBank/DDBJ whole genome shotgun (WGS) entry which is preliminary data.</text>
</comment>
<dbReference type="InterPro" id="IPR050344">
    <property type="entry name" value="Peptidase_M1_aminopeptidases"/>
</dbReference>
<sequence length="807" mass="93013">MYREIHLLKPVMQSQQILHYYLKFFHFLMQKMIKQITLVLFSFISIFALIPDLSAQNWDYESYPHLPFEISHLDAELNISDTGSIEGDLLYMIQLKDGDIDSLVFDARDMEILSTVINDESKEFYFENNQLIVLTDGDFNRGDEISLRIQYRNNPVFGYFQTAKGTYFTSLLPLTTSHWLPVPDHPRVQFTSEIIFTHPAGKTVVSNGRRATMEIESVSEETTSFTSNKTVSPVDLSFAMGDLELISSTQNSNDIQSEYSSMFERRSDHQIHIYSENSDFESDQLLETAVDAYGKLYEHLNVGYPFRDLSIVILEDDFWETKSYGAGIIYLYLNRGDLETQLQRALTGVWLGAHQRTELWSDPDAITAFQGWTLNTLFDLDYVYEQTEAPYHVFDGSLSSKWQSNFAENQNDKFNSHFERVYNSLISESSQVMNWYDLAKAIYKDSGFPYFDTDKPVLAELTKEEVSDYQYRAEMKWDEEQQNITVTFNAISEPVNELVTVQVDEYTLLDEKENEITFTGDSDSTVLNVSTNTENIMLTILGRDDIRLEVQKPFEFWIHQLRNSDDPDRREAAAEGLANYSDNPDLQLALQDQMRNEENSDVYAELLRTFSAVTTGATGTDQMLIDHLSSRYSNEVRLAAVEGLANFRGNDSVISQLRSVVSQTDNSEIRTAAILSLNEVVDVDRFKILAEDLITQESVLQDVPLLLNLLSEKGETEAAVQYADTFLADGFPYSIRSEVLDLILQADQSREGWENRLTRLLEDRDPRIRIQALNALDRVSDTFRSEWLDRRKTEEYDERVRRALNQF</sequence>
<name>A0A2N0VJG5_9BACT</name>
<accession>A0A2N0VJG5</accession>
<dbReference type="PANTHER" id="PTHR11533">
    <property type="entry name" value="PROTEASE M1 ZINC METALLOPROTEASE"/>
    <property type="match status" value="1"/>
</dbReference>
<protein>
    <recommendedName>
        <fullName evidence="1">Aminopeptidase N-like N-terminal domain-containing protein</fullName>
    </recommendedName>
</protein>
<dbReference type="GO" id="GO:0042277">
    <property type="term" value="F:peptide binding"/>
    <property type="evidence" value="ECO:0007669"/>
    <property type="project" value="TreeGrafter"/>
</dbReference>
<proteinExistence type="predicted"/>
<dbReference type="InterPro" id="IPR045357">
    <property type="entry name" value="Aminopeptidase_N-like_N"/>
</dbReference>
<dbReference type="GO" id="GO:0005615">
    <property type="term" value="C:extracellular space"/>
    <property type="evidence" value="ECO:0007669"/>
    <property type="project" value="TreeGrafter"/>
</dbReference>
<dbReference type="AlphaFoldDB" id="A0A2N0VJG5"/>
<keyword evidence="3" id="KW-1185">Reference proteome</keyword>
<feature type="domain" description="Aminopeptidase N-like N-terminal" evidence="1">
    <location>
        <begin position="76"/>
        <end position="229"/>
    </location>
</feature>
<evidence type="ECO:0000313" key="3">
    <source>
        <dbReference type="Proteomes" id="UP000233398"/>
    </source>
</evidence>
<dbReference type="GO" id="GO:0070006">
    <property type="term" value="F:metalloaminopeptidase activity"/>
    <property type="evidence" value="ECO:0007669"/>
    <property type="project" value="TreeGrafter"/>
</dbReference>
<dbReference type="GO" id="GO:0005737">
    <property type="term" value="C:cytoplasm"/>
    <property type="evidence" value="ECO:0007669"/>
    <property type="project" value="TreeGrafter"/>
</dbReference>
<dbReference type="SUPFAM" id="SSF48371">
    <property type="entry name" value="ARM repeat"/>
    <property type="match status" value="1"/>
</dbReference>
<dbReference type="OrthoDB" id="1522410at2"/>
<reference evidence="2 3" key="1">
    <citation type="submission" date="2017-11" db="EMBL/GenBank/DDBJ databases">
        <title>Rhodohalobacter 15182 sp. nov., isolated from a salt lake.</title>
        <authorList>
            <person name="Han S."/>
        </authorList>
    </citation>
    <scope>NUCLEOTIDE SEQUENCE [LARGE SCALE GENOMIC DNA]</scope>
    <source>
        <strain evidence="2 3">15182</strain>
    </source>
</reference>
<dbReference type="GO" id="GO:0043171">
    <property type="term" value="P:peptide catabolic process"/>
    <property type="evidence" value="ECO:0007669"/>
    <property type="project" value="TreeGrafter"/>
</dbReference>
<evidence type="ECO:0000313" key="2">
    <source>
        <dbReference type="EMBL" id="PKD44294.1"/>
    </source>
</evidence>
<dbReference type="PANTHER" id="PTHR11533:SF174">
    <property type="entry name" value="PUROMYCIN-SENSITIVE AMINOPEPTIDASE-RELATED"/>
    <property type="match status" value="1"/>
</dbReference>
<dbReference type="Pfam" id="PF13646">
    <property type="entry name" value="HEAT_2"/>
    <property type="match status" value="1"/>
</dbReference>
<dbReference type="Proteomes" id="UP000233398">
    <property type="component" value="Unassembled WGS sequence"/>
</dbReference>
<dbReference type="InterPro" id="IPR016024">
    <property type="entry name" value="ARM-type_fold"/>
</dbReference>
<dbReference type="Pfam" id="PF17900">
    <property type="entry name" value="Peptidase_M1_N"/>
    <property type="match status" value="1"/>
</dbReference>
<dbReference type="EMBL" id="PISP01000001">
    <property type="protein sequence ID" value="PKD44294.1"/>
    <property type="molecule type" value="Genomic_DNA"/>
</dbReference>
<dbReference type="InterPro" id="IPR011989">
    <property type="entry name" value="ARM-like"/>
</dbReference>
<evidence type="ECO:0000259" key="1">
    <source>
        <dbReference type="Pfam" id="PF17900"/>
    </source>
</evidence>
<dbReference type="GO" id="GO:0008270">
    <property type="term" value="F:zinc ion binding"/>
    <property type="evidence" value="ECO:0007669"/>
    <property type="project" value="TreeGrafter"/>
</dbReference>
<dbReference type="Gene3D" id="2.60.40.1730">
    <property type="entry name" value="tricorn interacting facor f3 domain"/>
    <property type="match status" value="1"/>
</dbReference>
<organism evidence="2 3">
    <name type="scientific">Rhodohalobacter barkolensis</name>
    <dbReference type="NCBI Taxonomy" id="2053187"/>
    <lineage>
        <taxon>Bacteria</taxon>
        <taxon>Pseudomonadati</taxon>
        <taxon>Balneolota</taxon>
        <taxon>Balneolia</taxon>
        <taxon>Balneolales</taxon>
        <taxon>Balneolaceae</taxon>
        <taxon>Rhodohalobacter</taxon>
    </lineage>
</organism>
<dbReference type="Gene3D" id="1.25.10.10">
    <property type="entry name" value="Leucine-rich Repeat Variant"/>
    <property type="match status" value="1"/>
</dbReference>
<dbReference type="SUPFAM" id="SSF63737">
    <property type="entry name" value="Leukotriene A4 hydrolase N-terminal domain"/>
    <property type="match status" value="1"/>
</dbReference>